<keyword evidence="1" id="KW-0472">Membrane</keyword>
<accession>A0A1F5Z0H8</accession>
<feature type="transmembrane region" description="Helical" evidence="1">
    <location>
        <begin position="38"/>
        <end position="58"/>
    </location>
</feature>
<dbReference type="Proteomes" id="UP000177354">
    <property type="component" value="Unassembled WGS sequence"/>
</dbReference>
<organism evidence="2 3">
    <name type="scientific">Candidatus Gottesmanbacteria bacterium RIFCSPHIGHO2_01_FULL_40_15</name>
    <dbReference type="NCBI Taxonomy" id="1798376"/>
    <lineage>
        <taxon>Bacteria</taxon>
        <taxon>Candidatus Gottesmaniibacteriota</taxon>
    </lineage>
</organism>
<sequence>MIINQQTLGSYCRTENVYLTGAASHDIANFETLCYNSATSFAIIFGAGIGLIILAAWLSRLFK</sequence>
<dbReference type="AlphaFoldDB" id="A0A1F5Z0H8"/>
<name>A0A1F5Z0H8_9BACT</name>
<gene>
    <name evidence="2" type="ORF">A2777_03775</name>
</gene>
<evidence type="ECO:0000256" key="1">
    <source>
        <dbReference type="SAM" id="Phobius"/>
    </source>
</evidence>
<comment type="caution">
    <text evidence="2">The sequence shown here is derived from an EMBL/GenBank/DDBJ whole genome shotgun (WGS) entry which is preliminary data.</text>
</comment>
<proteinExistence type="predicted"/>
<dbReference type="EMBL" id="MFJF01000023">
    <property type="protein sequence ID" value="OGG05853.1"/>
    <property type="molecule type" value="Genomic_DNA"/>
</dbReference>
<evidence type="ECO:0000313" key="3">
    <source>
        <dbReference type="Proteomes" id="UP000177354"/>
    </source>
</evidence>
<keyword evidence="1" id="KW-1133">Transmembrane helix</keyword>
<keyword evidence="1" id="KW-0812">Transmembrane</keyword>
<evidence type="ECO:0000313" key="2">
    <source>
        <dbReference type="EMBL" id="OGG05853.1"/>
    </source>
</evidence>
<reference evidence="2 3" key="1">
    <citation type="journal article" date="2016" name="Nat. Commun.">
        <title>Thousands of microbial genomes shed light on interconnected biogeochemical processes in an aquifer system.</title>
        <authorList>
            <person name="Anantharaman K."/>
            <person name="Brown C.T."/>
            <person name="Hug L.A."/>
            <person name="Sharon I."/>
            <person name="Castelle C.J."/>
            <person name="Probst A.J."/>
            <person name="Thomas B.C."/>
            <person name="Singh A."/>
            <person name="Wilkins M.J."/>
            <person name="Karaoz U."/>
            <person name="Brodie E.L."/>
            <person name="Williams K.H."/>
            <person name="Hubbard S.S."/>
            <person name="Banfield J.F."/>
        </authorList>
    </citation>
    <scope>NUCLEOTIDE SEQUENCE [LARGE SCALE GENOMIC DNA]</scope>
</reference>
<protein>
    <submittedName>
        <fullName evidence="2">Uncharacterized protein</fullName>
    </submittedName>
</protein>